<keyword evidence="4" id="KW-1185">Reference proteome</keyword>
<feature type="compositionally biased region" description="Basic and acidic residues" evidence="1">
    <location>
        <begin position="200"/>
        <end position="225"/>
    </location>
</feature>
<reference evidence="3" key="3">
    <citation type="submission" date="2015-06" db="UniProtKB">
        <authorList>
            <consortium name="EnsemblProtists"/>
        </authorList>
    </citation>
    <scope>IDENTIFICATION</scope>
</reference>
<dbReference type="HOGENOM" id="CLU_951381_0_0_1"/>
<evidence type="ECO:0000313" key="3">
    <source>
        <dbReference type="EnsemblProtists" id="EKX35358"/>
    </source>
</evidence>
<dbReference type="AlphaFoldDB" id="L1IGL2"/>
<name>L1IGL2_GUITC</name>
<reference evidence="4" key="2">
    <citation type="submission" date="2012-11" db="EMBL/GenBank/DDBJ databases">
        <authorList>
            <person name="Kuo A."/>
            <person name="Curtis B.A."/>
            <person name="Tanifuji G."/>
            <person name="Burki F."/>
            <person name="Gruber A."/>
            <person name="Irimia M."/>
            <person name="Maruyama S."/>
            <person name="Arias M.C."/>
            <person name="Ball S.G."/>
            <person name="Gile G.H."/>
            <person name="Hirakawa Y."/>
            <person name="Hopkins J.F."/>
            <person name="Rensing S.A."/>
            <person name="Schmutz J."/>
            <person name="Symeonidi A."/>
            <person name="Elias M."/>
            <person name="Eveleigh R.J."/>
            <person name="Herman E.K."/>
            <person name="Klute M.J."/>
            <person name="Nakayama T."/>
            <person name="Obornik M."/>
            <person name="Reyes-Prieto A."/>
            <person name="Armbrust E.V."/>
            <person name="Aves S.J."/>
            <person name="Beiko R.G."/>
            <person name="Coutinho P."/>
            <person name="Dacks J.B."/>
            <person name="Durnford D.G."/>
            <person name="Fast N.M."/>
            <person name="Green B.R."/>
            <person name="Grisdale C."/>
            <person name="Hempe F."/>
            <person name="Henrissat B."/>
            <person name="Hoppner M.P."/>
            <person name="Ishida K.-I."/>
            <person name="Kim E."/>
            <person name="Koreny L."/>
            <person name="Kroth P.G."/>
            <person name="Liu Y."/>
            <person name="Malik S.-B."/>
            <person name="Maier U.G."/>
            <person name="McRose D."/>
            <person name="Mock T."/>
            <person name="Neilson J.A."/>
            <person name="Onodera N.T."/>
            <person name="Poole A.M."/>
            <person name="Pritham E.J."/>
            <person name="Richards T.A."/>
            <person name="Rocap G."/>
            <person name="Roy S.W."/>
            <person name="Sarai C."/>
            <person name="Schaack S."/>
            <person name="Shirato S."/>
            <person name="Slamovits C.H."/>
            <person name="Spencer D.F."/>
            <person name="Suzuki S."/>
            <person name="Worden A.Z."/>
            <person name="Zauner S."/>
            <person name="Barry K."/>
            <person name="Bell C."/>
            <person name="Bharti A.K."/>
            <person name="Crow J.A."/>
            <person name="Grimwood J."/>
            <person name="Kramer R."/>
            <person name="Lindquist E."/>
            <person name="Lucas S."/>
            <person name="Salamov A."/>
            <person name="McFadden G.I."/>
            <person name="Lane C.E."/>
            <person name="Keeling P.J."/>
            <person name="Gray M.W."/>
            <person name="Grigoriev I.V."/>
            <person name="Archibald J.M."/>
        </authorList>
    </citation>
    <scope>NUCLEOTIDE SEQUENCE</scope>
    <source>
        <strain evidence="4">CCMP2712</strain>
    </source>
</reference>
<proteinExistence type="predicted"/>
<reference evidence="2 4" key="1">
    <citation type="journal article" date="2012" name="Nature">
        <title>Algal genomes reveal evolutionary mosaicism and the fate of nucleomorphs.</title>
        <authorList>
            <consortium name="DOE Joint Genome Institute"/>
            <person name="Curtis B.A."/>
            <person name="Tanifuji G."/>
            <person name="Burki F."/>
            <person name="Gruber A."/>
            <person name="Irimia M."/>
            <person name="Maruyama S."/>
            <person name="Arias M.C."/>
            <person name="Ball S.G."/>
            <person name="Gile G.H."/>
            <person name="Hirakawa Y."/>
            <person name="Hopkins J.F."/>
            <person name="Kuo A."/>
            <person name="Rensing S.A."/>
            <person name="Schmutz J."/>
            <person name="Symeonidi A."/>
            <person name="Elias M."/>
            <person name="Eveleigh R.J."/>
            <person name="Herman E.K."/>
            <person name="Klute M.J."/>
            <person name="Nakayama T."/>
            <person name="Obornik M."/>
            <person name="Reyes-Prieto A."/>
            <person name="Armbrust E.V."/>
            <person name="Aves S.J."/>
            <person name="Beiko R.G."/>
            <person name="Coutinho P."/>
            <person name="Dacks J.B."/>
            <person name="Durnford D.G."/>
            <person name="Fast N.M."/>
            <person name="Green B.R."/>
            <person name="Grisdale C.J."/>
            <person name="Hempel F."/>
            <person name="Henrissat B."/>
            <person name="Hoppner M.P."/>
            <person name="Ishida K."/>
            <person name="Kim E."/>
            <person name="Koreny L."/>
            <person name="Kroth P.G."/>
            <person name="Liu Y."/>
            <person name="Malik S.B."/>
            <person name="Maier U.G."/>
            <person name="McRose D."/>
            <person name="Mock T."/>
            <person name="Neilson J.A."/>
            <person name="Onodera N.T."/>
            <person name="Poole A.M."/>
            <person name="Pritham E.J."/>
            <person name="Richards T.A."/>
            <person name="Rocap G."/>
            <person name="Roy S.W."/>
            <person name="Sarai C."/>
            <person name="Schaack S."/>
            <person name="Shirato S."/>
            <person name="Slamovits C.H."/>
            <person name="Spencer D.F."/>
            <person name="Suzuki S."/>
            <person name="Worden A.Z."/>
            <person name="Zauner S."/>
            <person name="Barry K."/>
            <person name="Bell C."/>
            <person name="Bharti A.K."/>
            <person name="Crow J.A."/>
            <person name="Grimwood J."/>
            <person name="Kramer R."/>
            <person name="Lindquist E."/>
            <person name="Lucas S."/>
            <person name="Salamov A."/>
            <person name="McFadden G.I."/>
            <person name="Lane C.E."/>
            <person name="Keeling P.J."/>
            <person name="Gray M.W."/>
            <person name="Grigoriev I.V."/>
            <person name="Archibald J.M."/>
        </authorList>
    </citation>
    <scope>NUCLEOTIDE SEQUENCE</scope>
    <source>
        <strain evidence="2 4">CCMP2712</strain>
    </source>
</reference>
<feature type="region of interest" description="Disordered" evidence="1">
    <location>
        <begin position="191"/>
        <end position="225"/>
    </location>
</feature>
<dbReference type="EMBL" id="JH993092">
    <property type="protein sequence ID" value="EKX35358.1"/>
    <property type="molecule type" value="Genomic_DNA"/>
</dbReference>
<organism evidence="2">
    <name type="scientific">Guillardia theta (strain CCMP2712)</name>
    <name type="common">Cryptophyte</name>
    <dbReference type="NCBI Taxonomy" id="905079"/>
    <lineage>
        <taxon>Eukaryota</taxon>
        <taxon>Cryptophyceae</taxon>
        <taxon>Pyrenomonadales</taxon>
        <taxon>Geminigeraceae</taxon>
        <taxon>Guillardia</taxon>
    </lineage>
</organism>
<evidence type="ECO:0000256" key="1">
    <source>
        <dbReference type="SAM" id="MobiDB-lite"/>
    </source>
</evidence>
<dbReference type="Proteomes" id="UP000011087">
    <property type="component" value="Unassembled WGS sequence"/>
</dbReference>
<dbReference type="EnsemblProtists" id="EKX35358">
    <property type="protein sequence ID" value="EKX35358"/>
    <property type="gene ID" value="GUITHDRAFT_118482"/>
</dbReference>
<sequence length="293" mass="32767">MCIADEVSAMYKWLKLAVRNYQGQQYPAMLEGPMRQGCLLAAMVLGLLVVLVSLHRAKEQALLSSPLPASVMGTDLTGMYAHSAPLVTFVPVPEESRFVPYRGSVSFEAPASVLEYPPRQAVRDPQSFFAEQRRSEIRRIMQEGSAVLSQIKASMETRHSPVSHKKVSKVQLLHANHRLVPPAHLAKDDLHAHQSTWRPSKKEGKRMDKHSEARRVPGAKVEKSHNKEQKYDFHFKGFGVKLSADVRAWQPRAGAWYSYTPRENLQNSAASNPNGFVTMTTLAVCITLAFCSM</sequence>
<accession>L1IGL2</accession>
<dbReference type="RefSeq" id="XP_005822338.1">
    <property type="nucleotide sequence ID" value="XM_005822281.1"/>
</dbReference>
<evidence type="ECO:0000313" key="4">
    <source>
        <dbReference type="Proteomes" id="UP000011087"/>
    </source>
</evidence>
<dbReference type="PaxDb" id="55529-EKX35358"/>
<gene>
    <name evidence="2" type="ORF">GUITHDRAFT_118482</name>
</gene>
<evidence type="ECO:0000313" key="2">
    <source>
        <dbReference type="EMBL" id="EKX35358.1"/>
    </source>
</evidence>
<dbReference type="GeneID" id="17292111"/>
<protein>
    <submittedName>
        <fullName evidence="2 3">Uncharacterized protein</fullName>
    </submittedName>
</protein>
<dbReference type="KEGG" id="gtt:GUITHDRAFT_118482"/>